<dbReference type="EMBL" id="JH598161">
    <property type="status" value="NOT_ANNOTATED_CDS"/>
    <property type="molecule type" value="Genomic_DNA"/>
</dbReference>
<sequence length="101" mass="11230">MSTNSLIALVITTLFEGFAISFLCRFLTADLNQVTERTWSESRASSGRTEGYQSSDEVELQPATHVFSNEDGNNEPSSHAQENILDNGRLQSKDSRARLFS</sequence>
<dbReference type="EnsemblProtists" id="HpaT804343">
    <property type="protein sequence ID" value="HpaP804343"/>
    <property type="gene ID" value="HpaG804343"/>
</dbReference>
<reference evidence="2" key="2">
    <citation type="submission" date="2015-06" db="UniProtKB">
        <authorList>
            <consortium name="EnsemblProtists"/>
        </authorList>
    </citation>
    <scope>IDENTIFICATION</scope>
    <source>
        <strain evidence="2">Emoy2</strain>
    </source>
</reference>
<feature type="compositionally biased region" description="Basic and acidic residues" evidence="1">
    <location>
        <begin position="91"/>
        <end position="101"/>
    </location>
</feature>
<dbReference type="InParanoid" id="M4BDH6"/>
<feature type="compositionally biased region" description="Polar residues" evidence="1">
    <location>
        <begin position="36"/>
        <end position="55"/>
    </location>
</feature>
<name>M4BDH6_HYAAE</name>
<organism evidence="2 3">
    <name type="scientific">Hyaloperonospora arabidopsidis (strain Emoy2)</name>
    <name type="common">Downy mildew agent</name>
    <name type="synonym">Peronospora arabidopsidis</name>
    <dbReference type="NCBI Taxonomy" id="559515"/>
    <lineage>
        <taxon>Eukaryota</taxon>
        <taxon>Sar</taxon>
        <taxon>Stramenopiles</taxon>
        <taxon>Oomycota</taxon>
        <taxon>Peronosporomycetes</taxon>
        <taxon>Peronosporales</taxon>
        <taxon>Peronosporaceae</taxon>
        <taxon>Hyaloperonospora</taxon>
    </lineage>
</organism>
<dbReference type="HOGENOM" id="CLU_2297086_0_0_1"/>
<accession>M4BDH6</accession>
<dbReference type="VEuPathDB" id="FungiDB:HpaG804343"/>
<feature type="compositionally biased region" description="Polar residues" evidence="1">
    <location>
        <begin position="66"/>
        <end position="81"/>
    </location>
</feature>
<evidence type="ECO:0000256" key="1">
    <source>
        <dbReference type="SAM" id="MobiDB-lite"/>
    </source>
</evidence>
<evidence type="ECO:0000313" key="2">
    <source>
        <dbReference type="EnsemblProtists" id="HpaP804343"/>
    </source>
</evidence>
<proteinExistence type="predicted"/>
<dbReference type="AlphaFoldDB" id="M4BDH6"/>
<protein>
    <submittedName>
        <fullName evidence="2">Uncharacterized protein</fullName>
    </submittedName>
</protein>
<evidence type="ECO:0000313" key="3">
    <source>
        <dbReference type="Proteomes" id="UP000011713"/>
    </source>
</evidence>
<feature type="region of interest" description="Disordered" evidence="1">
    <location>
        <begin position="36"/>
        <end position="101"/>
    </location>
</feature>
<reference evidence="3" key="1">
    <citation type="journal article" date="2010" name="Science">
        <title>Signatures of adaptation to obligate biotrophy in the Hyaloperonospora arabidopsidis genome.</title>
        <authorList>
            <person name="Baxter L."/>
            <person name="Tripathy S."/>
            <person name="Ishaque N."/>
            <person name="Boot N."/>
            <person name="Cabral A."/>
            <person name="Kemen E."/>
            <person name="Thines M."/>
            <person name="Ah-Fong A."/>
            <person name="Anderson R."/>
            <person name="Badejoko W."/>
            <person name="Bittner-Eddy P."/>
            <person name="Boore J.L."/>
            <person name="Chibucos M.C."/>
            <person name="Coates M."/>
            <person name="Dehal P."/>
            <person name="Delehaunty K."/>
            <person name="Dong S."/>
            <person name="Downton P."/>
            <person name="Dumas B."/>
            <person name="Fabro G."/>
            <person name="Fronick C."/>
            <person name="Fuerstenberg S.I."/>
            <person name="Fulton L."/>
            <person name="Gaulin E."/>
            <person name="Govers F."/>
            <person name="Hughes L."/>
            <person name="Humphray S."/>
            <person name="Jiang R.H."/>
            <person name="Judelson H."/>
            <person name="Kamoun S."/>
            <person name="Kyung K."/>
            <person name="Meijer H."/>
            <person name="Minx P."/>
            <person name="Morris P."/>
            <person name="Nelson J."/>
            <person name="Phuntumart V."/>
            <person name="Qutob D."/>
            <person name="Rehmany A."/>
            <person name="Rougon-Cardoso A."/>
            <person name="Ryden P."/>
            <person name="Torto-Alalibo T."/>
            <person name="Studholme D."/>
            <person name="Wang Y."/>
            <person name="Win J."/>
            <person name="Wood J."/>
            <person name="Clifton S.W."/>
            <person name="Rogers J."/>
            <person name="Van den Ackerveken G."/>
            <person name="Jones J.D."/>
            <person name="McDowell J.M."/>
            <person name="Beynon J."/>
            <person name="Tyler B.M."/>
        </authorList>
    </citation>
    <scope>NUCLEOTIDE SEQUENCE [LARGE SCALE GENOMIC DNA]</scope>
    <source>
        <strain evidence="3">Emoy2</strain>
    </source>
</reference>
<dbReference type="Proteomes" id="UP000011713">
    <property type="component" value="Unassembled WGS sequence"/>
</dbReference>
<keyword evidence="3" id="KW-1185">Reference proteome</keyword>